<keyword evidence="1" id="KW-1133">Transmembrane helix</keyword>
<name>C0QS09_PERMH</name>
<dbReference type="eggNOG" id="ENOG5033V0K">
    <property type="taxonomic scope" value="Bacteria"/>
</dbReference>
<sequence length="191" mass="22105">MKVISLKPRTYIWYKFFNSFFTGLSIGSIFTIYAPLKPSIYSVGGILLAVGMLIVAKFYEKLMNIQKFFFISLFVEAVIFLLVIYFLINPYTYMTALLVYAGYQLTFVFGAYLVRAETLIVRKKNLLSIIDIYRQAGYLSGMAGSFLFYKMLEYQIGITSNQDKVYYLHFLLIIVEAVIITVLIRSFKKSF</sequence>
<proteinExistence type="predicted"/>
<dbReference type="KEGG" id="pmx:PERMA_1690"/>
<keyword evidence="3" id="KW-1185">Reference proteome</keyword>
<accession>C0QS09</accession>
<protein>
    <submittedName>
        <fullName evidence="2">Uncharacterized protein</fullName>
    </submittedName>
</protein>
<gene>
    <name evidence="2" type="ordered locus">PERMA_1690</name>
</gene>
<feature type="transmembrane region" description="Helical" evidence="1">
    <location>
        <begin position="68"/>
        <end position="88"/>
    </location>
</feature>
<dbReference type="AlphaFoldDB" id="C0QS09"/>
<feature type="transmembrane region" description="Helical" evidence="1">
    <location>
        <begin position="94"/>
        <end position="114"/>
    </location>
</feature>
<dbReference type="STRING" id="123214.PERMA_1690"/>
<organism evidence="2 3">
    <name type="scientific">Persephonella marina (strain DSM 14350 / EX-H1)</name>
    <dbReference type="NCBI Taxonomy" id="123214"/>
    <lineage>
        <taxon>Bacteria</taxon>
        <taxon>Pseudomonadati</taxon>
        <taxon>Aquificota</taxon>
        <taxon>Aquificia</taxon>
        <taxon>Aquificales</taxon>
        <taxon>Hydrogenothermaceae</taxon>
        <taxon>Persephonella</taxon>
    </lineage>
</organism>
<reference evidence="2 3" key="1">
    <citation type="journal article" date="2009" name="J. Bacteriol.">
        <title>Complete and draft genome sequences of six members of the Aquificales.</title>
        <authorList>
            <person name="Reysenbach A.L."/>
            <person name="Hamamura N."/>
            <person name="Podar M."/>
            <person name="Griffiths E."/>
            <person name="Ferreira S."/>
            <person name="Hochstein R."/>
            <person name="Heidelberg J."/>
            <person name="Johnson J."/>
            <person name="Mead D."/>
            <person name="Pohorille A."/>
            <person name="Sarmiento M."/>
            <person name="Schweighofer K."/>
            <person name="Seshadri R."/>
            <person name="Voytek M.A."/>
        </authorList>
    </citation>
    <scope>NUCLEOTIDE SEQUENCE [LARGE SCALE GENOMIC DNA]</scope>
    <source>
        <strain evidence="3">DSM 14350 / EX-H1</strain>
    </source>
</reference>
<keyword evidence="1" id="KW-0472">Membrane</keyword>
<feature type="transmembrane region" description="Helical" evidence="1">
    <location>
        <begin position="12"/>
        <end position="33"/>
    </location>
</feature>
<dbReference type="RefSeq" id="WP_012675326.1">
    <property type="nucleotide sequence ID" value="NC_012440.1"/>
</dbReference>
<dbReference type="HOGENOM" id="CLU_122430_0_0_0"/>
<dbReference type="Proteomes" id="UP000001366">
    <property type="component" value="Chromosome"/>
</dbReference>
<evidence type="ECO:0000256" key="1">
    <source>
        <dbReference type="SAM" id="Phobius"/>
    </source>
</evidence>
<evidence type="ECO:0000313" key="2">
    <source>
        <dbReference type="EMBL" id="ACO03087.1"/>
    </source>
</evidence>
<dbReference type="EMBL" id="CP001230">
    <property type="protein sequence ID" value="ACO03087.1"/>
    <property type="molecule type" value="Genomic_DNA"/>
</dbReference>
<keyword evidence="1" id="KW-0812">Transmembrane</keyword>
<dbReference type="OrthoDB" id="5730977at2"/>
<dbReference type="PaxDb" id="123214-PERMA_1690"/>
<feature type="transmembrane region" description="Helical" evidence="1">
    <location>
        <begin position="39"/>
        <end position="56"/>
    </location>
</feature>
<evidence type="ECO:0000313" key="3">
    <source>
        <dbReference type="Proteomes" id="UP000001366"/>
    </source>
</evidence>
<feature type="transmembrane region" description="Helical" evidence="1">
    <location>
        <begin position="164"/>
        <end position="184"/>
    </location>
</feature>